<dbReference type="Proteomes" id="UP000828048">
    <property type="component" value="Chromosome 1"/>
</dbReference>
<comment type="caution">
    <text evidence="1">The sequence shown here is derived from an EMBL/GenBank/DDBJ whole genome shotgun (WGS) entry which is preliminary data.</text>
</comment>
<proteinExistence type="predicted"/>
<reference evidence="1 2" key="1">
    <citation type="journal article" date="2021" name="Hortic Res">
        <title>High-quality reference genome and annotation aids understanding of berry development for evergreen blueberry (Vaccinium darrowii).</title>
        <authorList>
            <person name="Yu J."/>
            <person name="Hulse-Kemp A.M."/>
            <person name="Babiker E."/>
            <person name="Staton M."/>
        </authorList>
    </citation>
    <scope>NUCLEOTIDE SEQUENCE [LARGE SCALE GENOMIC DNA]</scope>
    <source>
        <strain evidence="2">cv. NJ 8807/NJ 8810</strain>
        <tissue evidence="1">Young leaf</tissue>
    </source>
</reference>
<organism evidence="1 2">
    <name type="scientific">Vaccinium darrowii</name>
    <dbReference type="NCBI Taxonomy" id="229202"/>
    <lineage>
        <taxon>Eukaryota</taxon>
        <taxon>Viridiplantae</taxon>
        <taxon>Streptophyta</taxon>
        <taxon>Embryophyta</taxon>
        <taxon>Tracheophyta</taxon>
        <taxon>Spermatophyta</taxon>
        <taxon>Magnoliopsida</taxon>
        <taxon>eudicotyledons</taxon>
        <taxon>Gunneridae</taxon>
        <taxon>Pentapetalae</taxon>
        <taxon>asterids</taxon>
        <taxon>Ericales</taxon>
        <taxon>Ericaceae</taxon>
        <taxon>Vaccinioideae</taxon>
        <taxon>Vaccinieae</taxon>
        <taxon>Vaccinium</taxon>
    </lineage>
</organism>
<accession>A0ACB7XTR9</accession>
<sequence length="425" mass="47882">MFLCKPEGKVVSNAKKKQLENFLQQHVCPAGLLDQEQKMSDGDNDDSSTSQVNKAKRVDLGKKKGGSTSQLSRKSQRNEEKGSTPQDDPTEQVDPRMIVNIVATPEIPAKVSQNNKHWRKLPSRMAEVLWQSIQVRFNLHEEWHREMDFVKEKTSADFKIKSDHFKEMRQIQLPLQHTMSRKGYARLADEMKGESKISSISRAKVWAEGHKKKNGQPSNTIVKEKIDDMEKIERDTPNLSSTNLNEDAVSKVLGAEKRGRLRTFGKGVTKTKLAILSQMSGHFSQLHEENMQLKSQMALMQNSIDELKRNQVHHPATTSQTTPVVSPSSINTHSNSNKCKLLHWMGTGEIVAEGHWSSSDPMALVHHIPIGPNAMRVWVEAATKPDEYLWRTTSDMEFIKDAVGTTVAWPADKVLMDSMQGSTIG</sequence>
<evidence type="ECO:0000313" key="2">
    <source>
        <dbReference type="Proteomes" id="UP000828048"/>
    </source>
</evidence>
<protein>
    <submittedName>
        <fullName evidence="1">Uncharacterized protein</fullName>
    </submittedName>
</protein>
<name>A0ACB7XTR9_9ERIC</name>
<gene>
    <name evidence="1" type="ORF">Vadar_022827</name>
</gene>
<keyword evidence="2" id="KW-1185">Reference proteome</keyword>
<evidence type="ECO:0000313" key="1">
    <source>
        <dbReference type="EMBL" id="KAH7843955.1"/>
    </source>
</evidence>
<dbReference type="EMBL" id="CM037151">
    <property type="protein sequence ID" value="KAH7843955.1"/>
    <property type="molecule type" value="Genomic_DNA"/>
</dbReference>